<dbReference type="InterPro" id="IPR036691">
    <property type="entry name" value="Endo/exonu/phosph_ase_sf"/>
</dbReference>
<comment type="caution">
    <text evidence="1">The sequence shown here is derived from an EMBL/GenBank/DDBJ whole genome shotgun (WGS) entry which is preliminary data.</text>
</comment>
<gene>
    <name evidence="1" type="ORF">HPB48_004537</name>
</gene>
<evidence type="ECO:0000313" key="2">
    <source>
        <dbReference type="Proteomes" id="UP000821853"/>
    </source>
</evidence>
<accession>A0A9J6G0V3</accession>
<name>A0A9J6G0V3_HAELO</name>
<evidence type="ECO:0000313" key="1">
    <source>
        <dbReference type="EMBL" id="KAH9368345.1"/>
    </source>
</evidence>
<organism evidence="1 2">
    <name type="scientific">Haemaphysalis longicornis</name>
    <name type="common">Bush tick</name>
    <dbReference type="NCBI Taxonomy" id="44386"/>
    <lineage>
        <taxon>Eukaryota</taxon>
        <taxon>Metazoa</taxon>
        <taxon>Ecdysozoa</taxon>
        <taxon>Arthropoda</taxon>
        <taxon>Chelicerata</taxon>
        <taxon>Arachnida</taxon>
        <taxon>Acari</taxon>
        <taxon>Parasitiformes</taxon>
        <taxon>Ixodida</taxon>
        <taxon>Ixodoidea</taxon>
        <taxon>Ixodidae</taxon>
        <taxon>Haemaphysalinae</taxon>
        <taxon>Haemaphysalis</taxon>
    </lineage>
</organism>
<keyword evidence="2" id="KW-1185">Reference proteome</keyword>
<dbReference type="Gene3D" id="3.60.10.10">
    <property type="entry name" value="Endonuclease/exonuclease/phosphatase"/>
    <property type="match status" value="1"/>
</dbReference>
<dbReference type="AlphaFoldDB" id="A0A9J6G0V3"/>
<sequence>MKWQKGPLNENMALKPWTFCEMRSTTPPIPTNEHTASGVKDDRADTQDCNLQLYKRQQRLRKPVKEAETLGKTTGTGYGHQTTGELIIPGHFNGHLSELDGHMDLSARHGLDCLGGGRLAEDLQLSILNLGQFMQCARGSATTTDYALISHGHADDCRVCMVDEEGLRSVGSDHNRLCLQFGTAGFKRKSQRKRDIGKYPPSTATEKVCEDFEGSPSRHATASHEDFATALQKATEHRMVQDRRSDEARKNAWWDDEVEIAWKERRRANREHRWALKTGSAEAWRSLPDDLIAKSFKKTGISNAMDGSEDDQFWECNLEVASDLDDGSSDSEEE</sequence>
<dbReference type="Proteomes" id="UP000821853">
    <property type="component" value="Chromosome 2"/>
</dbReference>
<dbReference type="EMBL" id="JABSTR010000004">
    <property type="protein sequence ID" value="KAH9368345.1"/>
    <property type="molecule type" value="Genomic_DNA"/>
</dbReference>
<protein>
    <submittedName>
        <fullName evidence="1">Uncharacterized protein</fullName>
    </submittedName>
</protein>
<proteinExistence type="predicted"/>
<dbReference type="VEuPathDB" id="VectorBase:HLOH_055032"/>
<reference evidence="1 2" key="1">
    <citation type="journal article" date="2020" name="Cell">
        <title>Large-Scale Comparative Analyses of Tick Genomes Elucidate Their Genetic Diversity and Vector Capacities.</title>
        <authorList>
            <consortium name="Tick Genome and Microbiome Consortium (TIGMIC)"/>
            <person name="Jia N."/>
            <person name="Wang J."/>
            <person name="Shi W."/>
            <person name="Du L."/>
            <person name="Sun Y."/>
            <person name="Zhan W."/>
            <person name="Jiang J.F."/>
            <person name="Wang Q."/>
            <person name="Zhang B."/>
            <person name="Ji P."/>
            <person name="Bell-Sakyi L."/>
            <person name="Cui X.M."/>
            <person name="Yuan T.T."/>
            <person name="Jiang B.G."/>
            <person name="Yang W.F."/>
            <person name="Lam T.T."/>
            <person name="Chang Q.C."/>
            <person name="Ding S.J."/>
            <person name="Wang X.J."/>
            <person name="Zhu J.G."/>
            <person name="Ruan X.D."/>
            <person name="Zhao L."/>
            <person name="Wei J.T."/>
            <person name="Ye R.Z."/>
            <person name="Que T.C."/>
            <person name="Du C.H."/>
            <person name="Zhou Y.H."/>
            <person name="Cheng J.X."/>
            <person name="Dai P.F."/>
            <person name="Guo W.B."/>
            <person name="Han X.H."/>
            <person name="Huang E.J."/>
            <person name="Li L.F."/>
            <person name="Wei W."/>
            <person name="Gao Y.C."/>
            <person name="Liu J.Z."/>
            <person name="Shao H.Z."/>
            <person name="Wang X."/>
            <person name="Wang C.C."/>
            <person name="Yang T.C."/>
            <person name="Huo Q.B."/>
            <person name="Li W."/>
            <person name="Chen H.Y."/>
            <person name="Chen S.E."/>
            <person name="Zhou L.G."/>
            <person name="Ni X.B."/>
            <person name="Tian J.H."/>
            <person name="Sheng Y."/>
            <person name="Liu T."/>
            <person name="Pan Y.S."/>
            <person name="Xia L.Y."/>
            <person name="Li J."/>
            <person name="Zhao F."/>
            <person name="Cao W.C."/>
        </authorList>
    </citation>
    <scope>NUCLEOTIDE SEQUENCE [LARGE SCALE GENOMIC DNA]</scope>
    <source>
        <strain evidence="1">HaeL-2018</strain>
    </source>
</reference>